<evidence type="ECO:0000256" key="9">
    <source>
        <dbReference type="ARBA" id="ARBA00022833"/>
    </source>
</evidence>
<comment type="pathway">
    <text evidence="2">Protein modification; protein sumoylation.</text>
</comment>
<sequence>MTSRRIELLGAEYRSLIASIQDDMQLICTTVAKTKKVLKETPELFDEDFKNGTVESLRKLNDTRLTLEAESRALATIREDPGSGEISKNLEDLFKKHSREKRAPHEFPELARFQSIFDGASSSAARKSSGTRKSRNAAVEVVEEEPNIRMDPLTRGPIKVPVRNKRCKHYYCYETIINHIKSHPYPRCPIAGCRLPHILEDDLEFV</sequence>
<dbReference type="GO" id="GO:0000724">
    <property type="term" value="P:double-strand break repair via homologous recombination"/>
    <property type="evidence" value="ECO:0007669"/>
    <property type="project" value="InterPro"/>
</dbReference>
<keyword evidence="5" id="KW-0808">Transferase</keyword>
<keyword evidence="6" id="KW-0479">Metal-binding</keyword>
<dbReference type="GO" id="GO:0016925">
    <property type="term" value="P:protein sumoylation"/>
    <property type="evidence" value="ECO:0007669"/>
    <property type="project" value="TreeGrafter"/>
</dbReference>
<dbReference type="GO" id="GO:0030915">
    <property type="term" value="C:Smc5-Smc6 complex"/>
    <property type="evidence" value="ECO:0007669"/>
    <property type="project" value="InterPro"/>
</dbReference>
<name>A0AAJ6QNV8_9ACAR</name>
<dbReference type="Gene3D" id="3.30.40.10">
    <property type="entry name" value="Zinc/RING finger domain, C3HC4 (zinc finger)"/>
    <property type="match status" value="1"/>
</dbReference>
<keyword evidence="8" id="KW-0833">Ubl conjugation pathway</keyword>
<evidence type="ECO:0000313" key="15">
    <source>
        <dbReference type="RefSeq" id="XP_003738954.1"/>
    </source>
</evidence>
<proteinExistence type="inferred from homology"/>
<evidence type="ECO:0000256" key="5">
    <source>
        <dbReference type="ARBA" id="ARBA00022679"/>
    </source>
</evidence>
<evidence type="ECO:0000256" key="3">
    <source>
        <dbReference type="ARBA" id="ARBA00008212"/>
    </source>
</evidence>
<dbReference type="KEGG" id="goe:100899396"/>
<dbReference type="GO" id="GO:0005634">
    <property type="term" value="C:nucleus"/>
    <property type="evidence" value="ECO:0007669"/>
    <property type="project" value="UniProtKB-SubCell"/>
</dbReference>
<comment type="similarity">
    <text evidence="3">Belongs to the NSE2 family.</text>
</comment>
<accession>A0AAJ6QNV8</accession>
<dbReference type="Pfam" id="PF11789">
    <property type="entry name" value="zf-Nse"/>
    <property type="match status" value="1"/>
</dbReference>
<dbReference type="AlphaFoldDB" id="A0AAJ6QNV8"/>
<dbReference type="InterPro" id="IPR026846">
    <property type="entry name" value="Nse2(Mms21)"/>
</dbReference>
<organism evidence="14 15">
    <name type="scientific">Galendromus occidentalis</name>
    <name type="common">western predatory mite</name>
    <dbReference type="NCBI Taxonomy" id="34638"/>
    <lineage>
        <taxon>Eukaryota</taxon>
        <taxon>Metazoa</taxon>
        <taxon>Ecdysozoa</taxon>
        <taxon>Arthropoda</taxon>
        <taxon>Chelicerata</taxon>
        <taxon>Arachnida</taxon>
        <taxon>Acari</taxon>
        <taxon>Parasitiformes</taxon>
        <taxon>Mesostigmata</taxon>
        <taxon>Gamasina</taxon>
        <taxon>Phytoseioidea</taxon>
        <taxon>Phytoseiidae</taxon>
        <taxon>Typhlodrominae</taxon>
        <taxon>Galendromus</taxon>
    </lineage>
</organism>
<keyword evidence="14" id="KW-1185">Reference proteome</keyword>
<dbReference type="Proteomes" id="UP000694867">
    <property type="component" value="Unplaced"/>
</dbReference>
<evidence type="ECO:0000256" key="2">
    <source>
        <dbReference type="ARBA" id="ARBA00004718"/>
    </source>
</evidence>
<evidence type="ECO:0000256" key="7">
    <source>
        <dbReference type="ARBA" id="ARBA00022771"/>
    </source>
</evidence>
<dbReference type="InterPro" id="IPR013083">
    <property type="entry name" value="Znf_RING/FYVE/PHD"/>
</dbReference>
<dbReference type="PANTHER" id="PTHR21330">
    <property type="entry name" value="E3 SUMO-PROTEIN LIGASE NSE2"/>
    <property type="match status" value="1"/>
</dbReference>
<evidence type="ECO:0000256" key="1">
    <source>
        <dbReference type="ARBA" id="ARBA00004123"/>
    </source>
</evidence>
<evidence type="ECO:0000259" key="13">
    <source>
        <dbReference type="Pfam" id="PF11789"/>
    </source>
</evidence>
<dbReference type="PANTHER" id="PTHR21330:SF1">
    <property type="entry name" value="E3 SUMO-PROTEIN LIGASE NSE2"/>
    <property type="match status" value="1"/>
</dbReference>
<dbReference type="SUPFAM" id="SSF57850">
    <property type="entry name" value="RING/U-box"/>
    <property type="match status" value="1"/>
</dbReference>
<evidence type="ECO:0000313" key="14">
    <source>
        <dbReference type="Proteomes" id="UP000694867"/>
    </source>
</evidence>
<evidence type="ECO:0000256" key="12">
    <source>
        <dbReference type="ARBA" id="ARBA00032533"/>
    </source>
</evidence>
<evidence type="ECO:0000256" key="10">
    <source>
        <dbReference type="ARBA" id="ARBA00023242"/>
    </source>
</evidence>
<comment type="subcellular location">
    <subcellularLocation>
        <location evidence="1">Nucleus</location>
    </subcellularLocation>
</comment>
<keyword evidence="9" id="KW-0862">Zinc</keyword>
<dbReference type="RefSeq" id="XP_003738954.1">
    <property type="nucleotide sequence ID" value="XM_003738906.2"/>
</dbReference>
<evidence type="ECO:0000256" key="4">
    <source>
        <dbReference type="ARBA" id="ARBA00020923"/>
    </source>
</evidence>
<dbReference type="GO" id="GO:0008270">
    <property type="term" value="F:zinc ion binding"/>
    <property type="evidence" value="ECO:0007669"/>
    <property type="project" value="UniProtKB-KW"/>
</dbReference>
<evidence type="ECO:0000256" key="11">
    <source>
        <dbReference type="ARBA" id="ARBA00031731"/>
    </source>
</evidence>
<reference evidence="15" key="1">
    <citation type="submission" date="2025-08" db="UniProtKB">
        <authorList>
            <consortium name="RefSeq"/>
        </authorList>
    </citation>
    <scope>IDENTIFICATION</scope>
</reference>
<dbReference type="InterPro" id="IPR004181">
    <property type="entry name" value="Znf_MIZ"/>
</dbReference>
<dbReference type="GeneID" id="100899396"/>
<protein>
    <recommendedName>
        <fullName evidence="4">E3 SUMO-protein ligase NSE2</fullName>
    </recommendedName>
    <alternativeName>
        <fullName evidence="11">E3 SUMO-protein transferase NSE2</fullName>
    </alternativeName>
    <alternativeName>
        <fullName evidence="12">Non-structural maintenance of chromosomes element 2 homolog</fullName>
    </alternativeName>
</protein>
<dbReference type="GO" id="GO:0061665">
    <property type="term" value="F:SUMO ligase activity"/>
    <property type="evidence" value="ECO:0007669"/>
    <property type="project" value="TreeGrafter"/>
</dbReference>
<keyword evidence="10" id="KW-0539">Nucleus</keyword>
<feature type="domain" description="SP-RING-type" evidence="13">
    <location>
        <begin position="149"/>
        <end position="193"/>
    </location>
</feature>
<evidence type="ECO:0000256" key="8">
    <source>
        <dbReference type="ARBA" id="ARBA00022786"/>
    </source>
</evidence>
<gene>
    <name evidence="15" type="primary">LOC100899396</name>
</gene>
<keyword evidence="7" id="KW-0863">Zinc-finger</keyword>
<evidence type="ECO:0000256" key="6">
    <source>
        <dbReference type="ARBA" id="ARBA00022723"/>
    </source>
</evidence>